<feature type="region of interest" description="Disordered" evidence="1">
    <location>
        <begin position="30"/>
        <end position="186"/>
    </location>
</feature>
<evidence type="ECO:0000313" key="3">
    <source>
        <dbReference type="Proteomes" id="UP000308197"/>
    </source>
</evidence>
<feature type="compositionally biased region" description="Basic residues" evidence="1">
    <location>
        <begin position="108"/>
        <end position="117"/>
    </location>
</feature>
<evidence type="ECO:0000256" key="1">
    <source>
        <dbReference type="SAM" id="MobiDB-lite"/>
    </source>
</evidence>
<keyword evidence="3" id="KW-1185">Reference proteome</keyword>
<organism evidence="2 3">
    <name type="scientific">Polyporus arcularius HHB13444</name>
    <dbReference type="NCBI Taxonomy" id="1314778"/>
    <lineage>
        <taxon>Eukaryota</taxon>
        <taxon>Fungi</taxon>
        <taxon>Dikarya</taxon>
        <taxon>Basidiomycota</taxon>
        <taxon>Agaricomycotina</taxon>
        <taxon>Agaricomycetes</taxon>
        <taxon>Polyporales</taxon>
        <taxon>Polyporaceae</taxon>
        <taxon>Polyporus</taxon>
    </lineage>
</organism>
<feature type="compositionally biased region" description="Basic and acidic residues" evidence="1">
    <location>
        <begin position="135"/>
        <end position="164"/>
    </location>
</feature>
<sequence>MSADDPASLRTSPSTSYVYPIRSLLSGIQPAAGQRASGMRTLSRTSLFSDSSTDDSVLSDVQPTPPKHEIIPGLLRSSSAGSIPTTSASETLRAPKPGHAQSPSGSHHTSHRSKQPSRHREAGASGGTCGGRVELWPRRYIARDVRDTLGRPPERHRSRPDFRATRSSPENVSQTSVVRRTTRTQS</sequence>
<feature type="compositionally biased region" description="Low complexity" evidence="1">
    <location>
        <begin position="40"/>
        <end position="61"/>
    </location>
</feature>
<gene>
    <name evidence="2" type="ORF">K466DRAFT_330099</name>
</gene>
<dbReference type="EMBL" id="ML211572">
    <property type="protein sequence ID" value="TFK81688.1"/>
    <property type="molecule type" value="Genomic_DNA"/>
</dbReference>
<reference evidence="2 3" key="1">
    <citation type="journal article" date="2019" name="Nat. Ecol. Evol.">
        <title>Megaphylogeny resolves global patterns of mushroom evolution.</title>
        <authorList>
            <person name="Varga T."/>
            <person name="Krizsan K."/>
            <person name="Foldi C."/>
            <person name="Dima B."/>
            <person name="Sanchez-Garcia M."/>
            <person name="Sanchez-Ramirez S."/>
            <person name="Szollosi G.J."/>
            <person name="Szarkandi J.G."/>
            <person name="Papp V."/>
            <person name="Albert L."/>
            <person name="Andreopoulos W."/>
            <person name="Angelini C."/>
            <person name="Antonin V."/>
            <person name="Barry K.W."/>
            <person name="Bougher N.L."/>
            <person name="Buchanan P."/>
            <person name="Buyck B."/>
            <person name="Bense V."/>
            <person name="Catcheside P."/>
            <person name="Chovatia M."/>
            <person name="Cooper J."/>
            <person name="Damon W."/>
            <person name="Desjardin D."/>
            <person name="Finy P."/>
            <person name="Geml J."/>
            <person name="Haridas S."/>
            <person name="Hughes K."/>
            <person name="Justo A."/>
            <person name="Karasinski D."/>
            <person name="Kautmanova I."/>
            <person name="Kiss B."/>
            <person name="Kocsube S."/>
            <person name="Kotiranta H."/>
            <person name="LaButti K.M."/>
            <person name="Lechner B.E."/>
            <person name="Liimatainen K."/>
            <person name="Lipzen A."/>
            <person name="Lukacs Z."/>
            <person name="Mihaltcheva S."/>
            <person name="Morgado L.N."/>
            <person name="Niskanen T."/>
            <person name="Noordeloos M.E."/>
            <person name="Ohm R.A."/>
            <person name="Ortiz-Santana B."/>
            <person name="Ovrebo C."/>
            <person name="Racz N."/>
            <person name="Riley R."/>
            <person name="Savchenko A."/>
            <person name="Shiryaev A."/>
            <person name="Soop K."/>
            <person name="Spirin V."/>
            <person name="Szebenyi C."/>
            <person name="Tomsovsky M."/>
            <person name="Tulloss R.E."/>
            <person name="Uehling J."/>
            <person name="Grigoriev I.V."/>
            <person name="Vagvolgyi C."/>
            <person name="Papp T."/>
            <person name="Martin F.M."/>
            <person name="Miettinen O."/>
            <person name="Hibbett D.S."/>
            <person name="Nagy L.G."/>
        </authorList>
    </citation>
    <scope>NUCLEOTIDE SEQUENCE [LARGE SCALE GENOMIC DNA]</scope>
    <source>
        <strain evidence="2 3">HHB13444</strain>
    </source>
</reference>
<dbReference type="Proteomes" id="UP000308197">
    <property type="component" value="Unassembled WGS sequence"/>
</dbReference>
<accession>A0A5C3NZA4</accession>
<dbReference type="AlphaFoldDB" id="A0A5C3NZA4"/>
<name>A0A5C3NZA4_9APHY</name>
<feature type="compositionally biased region" description="Low complexity" evidence="1">
    <location>
        <begin position="172"/>
        <end position="186"/>
    </location>
</feature>
<feature type="compositionally biased region" description="Polar residues" evidence="1">
    <location>
        <begin position="76"/>
        <end position="90"/>
    </location>
</feature>
<evidence type="ECO:0000313" key="2">
    <source>
        <dbReference type="EMBL" id="TFK81688.1"/>
    </source>
</evidence>
<protein>
    <submittedName>
        <fullName evidence="2">Uncharacterized protein</fullName>
    </submittedName>
</protein>
<dbReference type="InParanoid" id="A0A5C3NZA4"/>
<proteinExistence type="predicted"/>